<evidence type="ECO:0000313" key="19">
    <source>
        <dbReference type="Proteomes" id="UP001623592"/>
    </source>
</evidence>
<proteinExistence type="predicted"/>
<dbReference type="PANTHER" id="PTHR45528:SF1">
    <property type="entry name" value="SENSOR HISTIDINE KINASE CPXA"/>
    <property type="match status" value="1"/>
</dbReference>
<protein>
    <recommendedName>
        <fullName evidence="3">histidine kinase</fullName>
        <ecNumber evidence="3">2.7.13.3</ecNumber>
    </recommendedName>
</protein>
<dbReference type="CDD" id="cd00075">
    <property type="entry name" value="HATPase"/>
    <property type="match status" value="1"/>
</dbReference>
<evidence type="ECO:0000256" key="9">
    <source>
        <dbReference type="ARBA" id="ARBA00022777"/>
    </source>
</evidence>
<dbReference type="RefSeq" id="WP_406787447.1">
    <property type="nucleotide sequence ID" value="NZ_JBJIAA010000007.1"/>
</dbReference>
<evidence type="ECO:0000256" key="14">
    <source>
        <dbReference type="SAM" id="Coils"/>
    </source>
</evidence>
<evidence type="ECO:0000256" key="12">
    <source>
        <dbReference type="ARBA" id="ARBA00023012"/>
    </source>
</evidence>
<dbReference type="Gene3D" id="6.10.340.10">
    <property type="match status" value="1"/>
</dbReference>
<name>A0ABW8TFM7_9CLOT</name>
<organism evidence="18 19">
    <name type="scientific">Clostridium neuense</name>
    <dbReference type="NCBI Taxonomy" id="1728934"/>
    <lineage>
        <taxon>Bacteria</taxon>
        <taxon>Bacillati</taxon>
        <taxon>Bacillota</taxon>
        <taxon>Clostridia</taxon>
        <taxon>Eubacteriales</taxon>
        <taxon>Clostridiaceae</taxon>
        <taxon>Clostridium</taxon>
    </lineage>
</organism>
<keyword evidence="10 18" id="KW-0067">ATP-binding</keyword>
<keyword evidence="12" id="KW-0902">Two-component regulatory system</keyword>
<evidence type="ECO:0000256" key="5">
    <source>
        <dbReference type="ARBA" id="ARBA00022553"/>
    </source>
</evidence>
<evidence type="ECO:0000256" key="8">
    <source>
        <dbReference type="ARBA" id="ARBA00022741"/>
    </source>
</evidence>
<dbReference type="Gene3D" id="3.30.565.10">
    <property type="entry name" value="Histidine kinase-like ATPase, C-terminal domain"/>
    <property type="match status" value="1"/>
</dbReference>
<feature type="domain" description="HAMP" evidence="17">
    <location>
        <begin position="205"/>
        <end position="257"/>
    </location>
</feature>
<dbReference type="InterPro" id="IPR003594">
    <property type="entry name" value="HATPase_dom"/>
</dbReference>
<comment type="catalytic activity">
    <reaction evidence="1">
        <text>ATP + protein L-histidine = ADP + protein N-phospho-L-histidine.</text>
        <dbReference type="EC" id="2.7.13.3"/>
    </reaction>
</comment>
<dbReference type="SMART" id="SM00387">
    <property type="entry name" value="HATPase_c"/>
    <property type="match status" value="1"/>
</dbReference>
<dbReference type="InterPro" id="IPR036097">
    <property type="entry name" value="HisK_dim/P_sf"/>
</dbReference>
<keyword evidence="4" id="KW-1003">Cell membrane</keyword>
<dbReference type="SUPFAM" id="SSF47384">
    <property type="entry name" value="Homodimeric domain of signal transducing histidine kinase"/>
    <property type="match status" value="1"/>
</dbReference>
<dbReference type="InterPro" id="IPR004358">
    <property type="entry name" value="Sig_transdc_His_kin-like_C"/>
</dbReference>
<feature type="domain" description="Histidine kinase" evidence="16">
    <location>
        <begin position="286"/>
        <end position="498"/>
    </location>
</feature>
<dbReference type="EMBL" id="JBJIAA010000007">
    <property type="protein sequence ID" value="MFL0250785.1"/>
    <property type="molecule type" value="Genomic_DNA"/>
</dbReference>
<dbReference type="SUPFAM" id="SSF55874">
    <property type="entry name" value="ATPase domain of HSP90 chaperone/DNA topoisomerase II/histidine kinase"/>
    <property type="match status" value="1"/>
</dbReference>
<feature type="transmembrane region" description="Helical" evidence="15">
    <location>
        <begin position="184"/>
        <end position="203"/>
    </location>
</feature>
<evidence type="ECO:0000313" key="18">
    <source>
        <dbReference type="EMBL" id="MFL0250785.1"/>
    </source>
</evidence>
<evidence type="ECO:0000256" key="3">
    <source>
        <dbReference type="ARBA" id="ARBA00012438"/>
    </source>
</evidence>
<keyword evidence="9" id="KW-0418">Kinase</keyword>
<dbReference type="GO" id="GO:0005524">
    <property type="term" value="F:ATP binding"/>
    <property type="evidence" value="ECO:0007669"/>
    <property type="project" value="UniProtKB-KW"/>
</dbReference>
<keyword evidence="8" id="KW-0547">Nucleotide-binding</keyword>
<dbReference type="PROSITE" id="PS50109">
    <property type="entry name" value="HIS_KIN"/>
    <property type="match status" value="1"/>
</dbReference>
<feature type="coiled-coil region" evidence="14">
    <location>
        <begin position="245"/>
        <end position="279"/>
    </location>
</feature>
<keyword evidence="5" id="KW-0597">Phosphoprotein</keyword>
<dbReference type="PANTHER" id="PTHR45528">
    <property type="entry name" value="SENSOR HISTIDINE KINASE CPXA"/>
    <property type="match status" value="1"/>
</dbReference>
<dbReference type="Proteomes" id="UP001623592">
    <property type="component" value="Unassembled WGS sequence"/>
</dbReference>
<evidence type="ECO:0000256" key="7">
    <source>
        <dbReference type="ARBA" id="ARBA00022692"/>
    </source>
</evidence>
<evidence type="ECO:0000256" key="13">
    <source>
        <dbReference type="ARBA" id="ARBA00023136"/>
    </source>
</evidence>
<accession>A0ABW8TFM7</accession>
<dbReference type="EC" id="2.7.13.3" evidence="3"/>
<dbReference type="InterPro" id="IPR005467">
    <property type="entry name" value="His_kinase_dom"/>
</dbReference>
<evidence type="ECO:0000259" key="17">
    <source>
        <dbReference type="PROSITE" id="PS50885"/>
    </source>
</evidence>
<evidence type="ECO:0000256" key="6">
    <source>
        <dbReference type="ARBA" id="ARBA00022679"/>
    </source>
</evidence>
<dbReference type="Pfam" id="PF02518">
    <property type="entry name" value="HATPase_c"/>
    <property type="match status" value="1"/>
</dbReference>
<evidence type="ECO:0000256" key="11">
    <source>
        <dbReference type="ARBA" id="ARBA00022989"/>
    </source>
</evidence>
<dbReference type="PRINTS" id="PR00344">
    <property type="entry name" value="BCTRLSENSOR"/>
</dbReference>
<keyword evidence="13 15" id="KW-0472">Membrane</keyword>
<dbReference type="CDD" id="cd00082">
    <property type="entry name" value="HisKA"/>
    <property type="match status" value="1"/>
</dbReference>
<dbReference type="InterPro" id="IPR050398">
    <property type="entry name" value="HssS/ArlS-like"/>
</dbReference>
<dbReference type="SMART" id="SM00388">
    <property type="entry name" value="HisKA"/>
    <property type="match status" value="1"/>
</dbReference>
<dbReference type="Gene3D" id="1.10.287.130">
    <property type="match status" value="1"/>
</dbReference>
<comment type="caution">
    <text evidence="18">The sequence shown here is derived from an EMBL/GenBank/DDBJ whole genome shotgun (WGS) entry which is preliminary data.</text>
</comment>
<evidence type="ECO:0000259" key="16">
    <source>
        <dbReference type="PROSITE" id="PS50109"/>
    </source>
</evidence>
<evidence type="ECO:0000256" key="10">
    <source>
        <dbReference type="ARBA" id="ARBA00022840"/>
    </source>
</evidence>
<keyword evidence="14" id="KW-0175">Coiled coil</keyword>
<evidence type="ECO:0000256" key="15">
    <source>
        <dbReference type="SAM" id="Phobius"/>
    </source>
</evidence>
<gene>
    <name evidence="18" type="ORF">ACJDT4_10165</name>
</gene>
<dbReference type="Pfam" id="PF00512">
    <property type="entry name" value="HisKA"/>
    <property type="match status" value="1"/>
</dbReference>
<dbReference type="InterPro" id="IPR036890">
    <property type="entry name" value="HATPase_C_sf"/>
</dbReference>
<comment type="subcellular location">
    <subcellularLocation>
        <location evidence="2">Cell membrane</location>
        <topology evidence="2">Multi-pass membrane protein</topology>
    </subcellularLocation>
</comment>
<dbReference type="CDD" id="cd06225">
    <property type="entry name" value="HAMP"/>
    <property type="match status" value="1"/>
</dbReference>
<dbReference type="Pfam" id="PF00672">
    <property type="entry name" value="HAMP"/>
    <property type="match status" value="1"/>
</dbReference>
<keyword evidence="19" id="KW-1185">Reference proteome</keyword>
<evidence type="ECO:0000256" key="1">
    <source>
        <dbReference type="ARBA" id="ARBA00000085"/>
    </source>
</evidence>
<reference evidence="18 19" key="1">
    <citation type="submission" date="2024-11" db="EMBL/GenBank/DDBJ databases">
        <authorList>
            <person name="Heng Y.C."/>
            <person name="Lim A.C.H."/>
            <person name="Lee J.K.Y."/>
            <person name="Kittelmann S."/>
        </authorList>
    </citation>
    <scope>NUCLEOTIDE SEQUENCE [LARGE SCALE GENOMIC DNA]</scope>
    <source>
        <strain evidence="18 19">WILCCON 0114</strain>
    </source>
</reference>
<keyword evidence="11 15" id="KW-1133">Transmembrane helix</keyword>
<keyword evidence="6" id="KW-0808">Transferase</keyword>
<dbReference type="SMART" id="SM00304">
    <property type="entry name" value="HAMP"/>
    <property type="match status" value="1"/>
</dbReference>
<dbReference type="SUPFAM" id="SSF158472">
    <property type="entry name" value="HAMP domain-like"/>
    <property type="match status" value="1"/>
</dbReference>
<dbReference type="InterPro" id="IPR003660">
    <property type="entry name" value="HAMP_dom"/>
</dbReference>
<keyword evidence="7 15" id="KW-0812">Transmembrane</keyword>
<dbReference type="InterPro" id="IPR003661">
    <property type="entry name" value="HisK_dim/P_dom"/>
</dbReference>
<feature type="transmembrane region" description="Helical" evidence="15">
    <location>
        <begin position="13"/>
        <end position="36"/>
    </location>
</feature>
<dbReference type="PROSITE" id="PS50885">
    <property type="entry name" value="HAMP"/>
    <property type="match status" value="1"/>
</dbReference>
<evidence type="ECO:0000256" key="2">
    <source>
        <dbReference type="ARBA" id="ARBA00004651"/>
    </source>
</evidence>
<sequence length="498" mass="57027">MRVNVKNSITTKLFLITLSFFILFIVFILLFESIFFQKIYENKRKDNLNKAAYTFKNYYNSGINKMNSNDIASYMREFEEKNDCTVAILNSYGNLKYLTSKDSEEGNSIDINRIKEIMYKWVSDPGSFIDMKRTGKSKTYVFESKVYNMKNIVCVVPNTSTNEYIFAISSFTPITEASAVMKEIFIYIFIGGVVLVLIMAFIYSNMITKPLVKINKAASKMANLDFNEKCSVDREDEIGSIGRSLNFLSNNLDNALNSLKNANEKLKKDIEKEKELEKMRKEFVAGVSHELKTPVGLIEGYAEGLKDNIVTSDEDREYYLNVIIDEALNMGNLISDMLDLSQLESGNFKLNKVSIDIGELVWKCYQKYCTIFNERGIELDINIVNANVVADKYRIEQVLNNYINNALKYVRNKISINMVEKENEVMVKVINDGDKISEDEIDKIWDKFYKVDKSRNRKSGGTGLGLSIVKNIVELHGGKYGAVNTEDGVEFYFTLNKI</sequence>
<evidence type="ECO:0000256" key="4">
    <source>
        <dbReference type="ARBA" id="ARBA00022475"/>
    </source>
</evidence>